<evidence type="ECO:0000313" key="4">
    <source>
        <dbReference type="Proteomes" id="UP000708576"/>
    </source>
</evidence>
<dbReference type="PANTHER" id="PTHR12561:SF3">
    <property type="entry name" value="LIPOYLTRANSFERASE 1, MITOCHONDRIAL"/>
    <property type="match status" value="1"/>
</dbReference>
<evidence type="ECO:0000259" key="2">
    <source>
        <dbReference type="PROSITE" id="PS51733"/>
    </source>
</evidence>
<keyword evidence="3" id="KW-0436">Ligase</keyword>
<dbReference type="Proteomes" id="UP000708576">
    <property type="component" value="Unassembled WGS sequence"/>
</dbReference>
<reference evidence="3 4" key="1">
    <citation type="journal article" date="2015" name="Int. J. Syst. Evol. Microbiol.">
        <title>Carboxylicivirga linearis sp. nov., isolated from a sea cucumber culture pond.</title>
        <authorList>
            <person name="Wang F.Q."/>
            <person name="Zhou Y.X."/>
            <person name="Lin X.Z."/>
            <person name="Chen G.J."/>
            <person name="Du Z.J."/>
        </authorList>
    </citation>
    <scope>NUCLEOTIDE SEQUENCE [LARGE SCALE GENOMIC DNA]</scope>
    <source>
        <strain evidence="3 4">FB218</strain>
    </source>
</reference>
<dbReference type="NCBIfam" id="TIGR00545">
    <property type="entry name" value="lipoyltrans"/>
    <property type="match status" value="1"/>
</dbReference>
<dbReference type="GO" id="GO:0016979">
    <property type="term" value="F:lipoate-protein ligase activity"/>
    <property type="evidence" value="ECO:0007669"/>
    <property type="project" value="UniProtKB-EC"/>
</dbReference>
<dbReference type="InterPro" id="IPR004562">
    <property type="entry name" value="LipoylTrfase_LipoateP_Ligase"/>
</dbReference>
<evidence type="ECO:0000313" key="3">
    <source>
        <dbReference type="EMBL" id="MBS2098840.1"/>
    </source>
</evidence>
<dbReference type="EC" id="6.3.1.20" evidence="3"/>
<comment type="pathway">
    <text evidence="1">Protein modification; protein lipoylation via exogenous pathway; protein N(6)-(lipoyl)lysine from lipoate: step 2/2.</text>
</comment>
<dbReference type="Pfam" id="PF21948">
    <property type="entry name" value="LplA-B_cat"/>
    <property type="match status" value="1"/>
</dbReference>
<keyword evidence="4" id="KW-1185">Reference proteome</keyword>
<comment type="caution">
    <text evidence="3">The sequence shown here is derived from an EMBL/GenBank/DDBJ whole genome shotgun (WGS) entry which is preliminary data.</text>
</comment>
<dbReference type="InterPro" id="IPR045864">
    <property type="entry name" value="aa-tRNA-synth_II/BPL/LPL"/>
</dbReference>
<dbReference type="Gene3D" id="3.30.930.10">
    <property type="entry name" value="Bira Bifunctional Protein, Domain 2"/>
    <property type="match status" value="1"/>
</dbReference>
<feature type="domain" description="BPL/LPL catalytic" evidence="2">
    <location>
        <begin position="24"/>
        <end position="210"/>
    </location>
</feature>
<dbReference type="EMBL" id="JAGUCO010000006">
    <property type="protein sequence ID" value="MBS2098840.1"/>
    <property type="molecule type" value="Genomic_DNA"/>
</dbReference>
<dbReference type="Gene3D" id="3.30.390.50">
    <property type="entry name" value="CO dehydrogenase flavoprotein, C-terminal domain"/>
    <property type="match status" value="1"/>
</dbReference>
<evidence type="ECO:0000256" key="1">
    <source>
        <dbReference type="ARBA" id="ARBA00005085"/>
    </source>
</evidence>
<gene>
    <name evidence="3" type="ORF">KEM10_11165</name>
</gene>
<dbReference type="InterPro" id="IPR004143">
    <property type="entry name" value="BPL_LPL_catalytic"/>
</dbReference>
<dbReference type="CDD" id="cd16443">
    <property type="entry name" value="LplA"/>
    <property type="match status" value="1"/>
</dbReference>
<dbReference type="RefSeq" id="WP_212216081.1">
    <property type="nucleotide sequence ID" value="NZ_JAGUCO010000006.1"/>
</dbReference>
<protein>
    <submittedName>
        <fullName evidence="3">Lipoate--protein ligase</fullName>
        <ecNumber evidence="3">6.3.1.20</ecNumber>
    </submittedName>
</protein>
<dbReference type="PANTHER" id="PTHR12561">
    <property type="entry name" value="LIPOATE-PROTEIN LIGASE"/>
    <property type="match status" value="1"/>
</dbReference>
<dbReference type="SUPFAM" id="SSF55681">
    <property type="entry name" value="Class II aaRS and biotin synthetases"/>
    <property type="match status" value="1"/>
</dbReference>
<name>A0ABS5JVN5_9BACT</name>
<accession>A0ABS5JVN5</accession>
<sequence length="325" mass="37549">MRGILSTINDPAYNLATEEYLLRKTEDDVFFLYVNQPSIIVGKHQNALAEINFDYTDKNNIPVYRRLSGGGTVYHDLNNLNFCFIKSGEKNKLVNFALYSKPILQALNKLGIEAHFGKRHDIQIDNKKVSGNASHVFKNRVMHHGTLLFNSELDILNNALKTNPLLYKDKAVKSVRSEVTNISEYTKDINFKEFTSFIFNFLLNYFDNSKPNELSNEEVKEINLLVKEKYTTDEWNFGYSPNYSLKKRIKLEDGTRLSNSMIVTKGKITECKISGSKDQANLFTEVSKTLEGTIHLKNNLNLFFDNKIKNQSIKIKKEEWIQLFF</sequence>
<proteinExistence type="predicted"/>
<organism evidence="3 4">
    <name type="scientific">Carboxylicivirga linearis</name>
    <dbReference type="NCBI Taxonomy" id="1628157"/>
    <lineage>
        <taxon>Bacteria</taxon>
        <taxon>Pseudomonadati</taxon>
        <taxon>Bacteroidota</taxon>
        <taxon>Bacteroidia</taxon>
        <taxon>Marinilabiliales</taxon>
        <taxon>Marinilabiliaceae</taxon>
        <taxon>Carboxylicivirga</taxon>
    </lineage>
</organism>
<dbReference type="PROSITE" id="PS51733">
    <property type="entry name" value="BPL_LPL_CATALYTIC"/>
    <property type="match status" value="1"/>
</dbReference>